<accession>A0A0F9NBN3</accession>
<dbReference type="AlphaFoldDB" id="A0A0F9NBN3"/>
<proteinExistence type="predicted"/>
<reference evidence="1" key="1">
    <citation type="journal article" date="2015" name="Nature">
        <title>Complex archaea that bridge the gap between prokaryotes and eukaryotes.</title>
        <authorList>
            <person name="Spang A."/>
            <person name="Saw J.H."/>
            <person name="Jorgensen S.L."/>
            <person name="Zaremba-Niedzwiedzka K."/>
            <person name="Martijn J."/>
            <person name="Lind A.E."/>
            <person name="van Eijk R."/>
            <person name="Schleper C."/>
            <person name="Guy L."/>
            <person name="Ettema T.J."/>
        </authorList>
    </citation>
    <scope>NUCLEOTIDE SEQUENCE</scope>
</reference>
<comment type="caution">
    <text evidence="1">The sequence shown here is derived from an EMBL/GenBank/DDBJ whole genome shotgun (WGS) entry which is preliminary data.</text>
</comment>
<dbReference type="EMBL" id="LAZR01003570">
    <property type="protein sequence ID" value="KKN16905.1"/>
    <property type="molecule type" value="Genomic_DNA"/>
</dbReference>
<name>A0A0F9NBN3_9ZZZZ</name>
<sequence>MGYGEYERPHGKELNRVTSRNGDVVVLVHFKESGGGEGSVKGPTEDEWVTWMVDPQGNRFWGHYFFNEEEARTDFWDRVGRL</sequence>
<organism evidence="1">
    <name type="scientific">marine sediment metagenome</name>
    <dbReference type="NCBI Taxonomy" id="412755"/>
    <lineage>
        <taxon>unclassified sequences</taxon>
        <taxon>metagenomes</taxon>
        <taxon>ecological metagenomes</taxon>
    </lineage>
</organism>
<evidence type="ECO:0000313" key="1">
    <source>
        <dbReference type="EMBL" id="KKN16905.1"/>
    </source>
</evidence>
<gene>
    <name evidence="1" type="ORF">LCGC14_0971100</name>
</gene>
<protein>
    <submittedName>
        <fullName evidence="1">Uncharacterized protein</fullName>
    </submittedName>
</protein>